<dbReference type="GO" id="GO:0019632">
    <property type="term" value="P:shikimate metabolic process"/>
    <property type="evidence" value="ECO:0007669"/>
    <property type="project" value="TreeGrafter"/>
</dbReference>
<proteinExistence type="predicted"/>
<protein>
    <recommendedName>
        <fullName evidence="1">Shikimate dehydrogenase substrate binding N-terminal domain-containing protein</fullName>
    </recommendedName>
</protein>
<accession>A0A8H5MCF7</accession>
<feature type="domain" description="Shikimate dehydrogenase substrate binding N-terminal" evidence="1">
    <location>
        <begin position="11"/>
        <end position="62"/>
    </location>
</feature>
<feature type="domain" description="Shikimate dehydrogenase substrate binding N-terminal" evidence="1">
    <location>
        <begin position="79"/>
        <end position="108"/>
    </location>
</feature>
<dbReference type="Proteomes" id="UP000518752">
    <property type="component" value="Unassembled WGS sequence"/>
</dbReference>
<dbReference type="InterPro" id="IPR022893">
    <property type="entry name" value="Shikimate_DH_fam"/>
</dbReference>
<evidence type="ECO:0000313" key="3">
    <source>
        <dbReference type="Proteomes" id="UP000518752"/>
    </source>
</evidence>
<dbReference type="AlphaFoldDB" id="A0A8H5MCF7"/>
<evidence type="ECO:0000259" key="1">
    <source>
        <dbReference type="Pfam" id="PF08501"/>
    </source>
</evidence>
<dbReference type="SUPFAM" id="SSF53223">
    <property type="entry name" value="Aminoacid dehydrogenase-like, N-terminal domain"/>
    <property type="match status" value="1"/>
</dbReference>
<dbReference type="PANTHER" id="PTHR21089:SF1">
    <property type="entry name" value="BIFUNCTIONAL 3-DEHYDROQUINATE DEHYDRATASE_SHIKIMATE DEHYDROGENASE, CHLOROPLASTIC"/>
    <property type="match status" value="1"/>
</dbReference>
<reference evidence="2 3" key="1">
    <citation type="journal article" date="2020" name="ISME J.">
        <title>Uncovering the hidden diversity of litter-decomposition mechanisms in mushroom-forming fungi.</title>
        <authorList>
            <person name="Floudas D."/>
            <person name="Bentzer J."/>
            <person name="Ahren D."/>
            <person name="Johansson T."/>
            <person name="Persson P."/>
            <person name="Tunlid A."/>
        </authorList>
    </citation>
    <scope>NUCLEOTIDE SEQUENCE [LARGE SCALE GENOMIC DNA]</scope>
    <source>
        <strain evidence="2 3">CBS 406.79</strain>
    </source>
</reference>
<dbReference type="InterPro" id="IPR013708">
    <property type="entry name" value="Shikimate_DH-bd_N"/>
</dbReference>
<keyword evidence="3" id="KW-1185">Reference proteome</keyword>
<dbReference type="Gene3D" id="3.40.50.720">
    <property type="entry name" value="NAD(P)-binding Rossmann-like Domain"/>
    <property type="match status" value="1"/>
</dbReference>
<dbReference type="Pfam" id="PF08501">
    <property type="entry name" value="Shikimate_dh_N"/>
    <property type="match status" value="2"/>
</dbReference>
<dbReference type="Gene3D" id="3.40.50.10860">
    <property type="entry name" value="Leucine Dehydrogenase, chain A, domain 1"/>
    <property type="match status" value="1"/>
</dbReference>
<name>A0A8H5MCF7_9AGAR</name>
<dbReference type="InterPro" id="IPR036291">
    <property type="entry name" value="NAD(P)-bd_dom_sf"/>
</dbReference>
<sequence>MNPENATFYRLYGFPIAHSISPSFHNLIFNQLGGNNNYSLFSTSKVIPQMLEEIRSETFGGSRYAIILACLLPMLITNSVTMPIKAAIIPYLDDLSPESRATGAVNTIVKVSAPDGPKLIGTNTDILGVKNALLRRLRIQHPSLTISPQSSYSEGTGAGAVFGGGATTRSAVYALMSLGLHPIYLVNRDADEIKAVQSVFPELVRKGSLIHLDHRDKVEELLAQPHSPRILMIVGAIPAIKPITQAERMVYTVASSMLTLPYDAPAVNSSIENSLPIPIKRLFLEMAYKPRITPMLKVAMAHGWDGVDGTNAMVEQGFAQQRMWLRGDASAETGSDPEILGLDIEQKAREFVLNVGDVPVTEAEVDRAANIAAASVPVVMAETHHSRL</sequence>
<dbReference type="PANTHER" id="PTHR21089">
    <property type="entry name" value="SHIKIMATE DEHYDROGENASE"/>
    <property type="match status" value="1"/>
</dbReference>
<evidence type="ECO:0000313" key="2">
    <source>
        <dbReference type="EMBL" id="KAF5388882.1"/>
    </source>
</evidence>
<comment type="caution">
    <text evidence="2">The sequence shown here is derived from an EMBL/GenBank/DDBJ whole genome shotgun (WGS) entry which is preliminary data.</text>
</comment>
<dbReference type="GO" id="GO:0009423">
    <property type="term" value="P:chorismate biosynthetic process"/>
    <property type="evidence" value="ECO:0007669"/>
    <property type="project" value="TreeGrafter"/>
</dbReference>
<organism evidence="2 3">
    <name type="scientific">Collybiopsis confluens</name>
    <dbReference type="NCBI Taxonomy" id="2823264"/>
    <lineage>
        <taxon>Eukaryota</taxon>
        <taxon>Fungi</taxon>
        <taxon>Dikarya</taxon>
        <taxon>Basidiomycota</taxon>
        <taxon>Agaricomycotina</taxon>
        <taxon>Agaricomycetes</taxon>
        <taxon>Agaricomycetidae</taxon>
        <taxon>Agaricales</taxon>
        <taxon>Marasmiineae</taxon>
        <taxon>Omphalotaceae</taxon>
        <taxon>Collybiopsis</taxon>
    </lineage>
</organism>
<dbReference type="OrthoDB" id="204377at2759"/>
<dbReference type="EMBL" id="JAACJN010000026">
    <property type="protein sequence ID" value="KAF5388882.1"/>
    <property type="molecule type" value="Genomic_DNA"/>
</dbReference>
<dbReference type="GO" id="GO:0004764">
    <property type="term" value="F:shikimate 3-dehydrogenase (NADP+) activity"/>
    <property type="evidence" value="ECO:0007669"/>
    <property type="project" value="InterPro"/>
</dbReference>
<gene>
    <name evidence="2" type="ORF">D9757_005595</name>
</gene>
<dbReference type="SUPFAM" id="SSF51735">
    <property type="entry name" value="NAD(P)-binding Rossmann-fold domains"/>
    <property type="match status" value="1"/>
</dbReference>
<dbReference type="InterPro" id="IPR046346">
    <property type="entry name" value="Aminoacid_DH-like_N_sf"/>
</dbReference>